<dbReference type="Gene3D" id="1.10.3210.10">
    <property type="entry name" value="Hypothetical protein af1432"/>
    <property type="match status" value="1"/>
</dbReference>
<proteinExistence type="inferred from homology"/>
<dbReference type="NCBIfam" id="TIGR03319">
    <property type="entry name" value="RNase_Y"/>
    <property type="match status" value="1"/>
</dbReference>
<reference evidence="9 10" key="1">
    <citation type="submission" date="2019-02" db="EMBL/GenBank/DDBJ databases">
        <title>Deep-cultivation of Planctomycetes and their phenomic and genomic characterization uncovers novel biology.</title>
        <authorList>
            <person name="Wiegand S."/>
            <person name="Jogler M."/>
            <person name="Boedeker C."/>
            <person name="Pinto D."/>
            <person name="Vollmers J."/>
            <person name="Rivas-Marin E."/>
            <person name="Kohn T."/>
            <person name="Peeters S.H."/>
            <person name="Heuer A."/>
            <person name="Rast P."/>
            <person name="Oberbeckmann S."/>
            <person name="Bunk B."/>
            <person name="Jeske O."/>
            <person name="Meyerdierks A."/>
            <person name="Storesund J.E."/>
            <person name="Kallscheuer N."/>
            <person name="Luecker S."/>
            <person name="Lage O.M."/>
            <person name="Pohl T."/>
            <person name="Merkel B.J."/>
            <person name="Hornburger P."/>
            <person name="Mueller R.-W."/>
            <person name="Bruemmer F."/>
            <person name="Labrenz M."/>
            <person name="Spormann A.M."/>
            <person name="Op den Camp H."/>
            <person name="Overmann J."/>
            <person name="Amann R."/>
            <person name="Jetten M.S.M."/>
            <person name="Mascher T."/>
            <person name="Medema M.H."/>
            <person name="Devos D.P."/>
            <person name="Kaster A.-K."/>
            <person name="Ovreas L."/>
            <person name="Rohde M."/>
            <person name="Galperin M.Y."/>
            <person name="Jogler C."/>
        </authorList>
    </citation>
    <scope>NUCLEOTIDE SEQUENCE [LARGE SCALE GENOMIC DNA]</scope>
    <source>
        <strain evidence="9 10">K23_9</strain>
    </source>
</reference>
<feature type="compositionally biased region" description="Basic and acidic residues" evidence="7">
    <location>
        <begin position="100"/>
        <end position="111"/>
    </location>
</feature>
<dbReference type="EC" id="3.1.-.-" evidence="5 6"/>
<dbReference type="InterPro" id="IPR006674">
    <property type="entry name" value="HD_domain"/>
</dbReference>
<dbReference type="GO" id="GO:0005886">
    <property type="term" value="C:plasma membrane"/>
    <property type="evidence" value="ECO:0007669"/>
    <property type="project" value="UniProtKB-SubCell"/>
</dbReference>
<evidence type="ECO:0000256" key="7">
    <source>
        <dbReference type="SAM" id="MobiDB-lite"/>
    </source>
</evidence>
<dbReference type="HAMAP" id="MF_00335">
    <property type="entry name" value="RNase_Y"/>
    <property type="match status" value="1"/>
</dbReference>
<comment type="function">
    <text evidence="5">Endoribonuclease that initiates mRNA decay.</text>
</comment>
<dbReference type="Gene3D" id="3.30.1370.10">
    <property type="entry name" value="K Homology domain, type 1"/>
    <property type="match status" value="1"/>
</dbReference>
<dbReference type="InterPro" id="IPR006675">
    <property type="entry name" value="HDIG_dom"/>
</dbReference>
<dbReference type="Proteomes" id="UP000319817">
    <property type="component" value="Chromosome"/>
</dbReference>
<accession>A0A517NVZ1</accession>
<gene>
    <name evidence="5 9" type="primary">rny</name>
    <name evidence="9" type="ORF">K239x_32850</name>
</gene>
<dbReference type="RefSeq" id="WP_419189000.1">
    <property type="nucleotide sequence ID" value="NZ_CP036526.1"/>
</dbReference>
<feature type="domain" description="HD" evidence="8">
    <location>
        <begin position="350"/>
        <end position="443"/>
    </location>
</feature>
<dbReference type="InterPro" id="IPR036612">
    <property type="entry name" value="KH_dom_type_1_sf"/>
</dbReference>
<feature type="region of interest" description="Disordered" evidence="7">
    <location>
        <begin position="85"/>
        <end position="131"/>
    </location>
</feature>
<dbReference type="Pfam" id="PF12072">
    <property type="entry name" value="RNase_Y_N"/>
    <property type="match status" value="1"/>
</dbReference>
<keyword evidence="4 5" id="KW-0694">RNA-binding</keyword>
<dbReference type="InterPro" id="IPR004088">
    <property type="entry name" value="KH_dom_type_1"/>
</dbReference>
<dbReference type="GO" id="GO:0003723">
    <property type="term" value="F:RNA binding"/>
    <property type="evidence" value="ECO:0007669"/>
    <property type="project" value="UniProtKB-UniRule"/>
</dbReference>
<dbReference type="PANTHER" id="PTHR12826">
    <property type="entry name" value="RIBONUCLEASE Y"/>
    <property type="match status" value="1"/>
</dbReference>
<evidence type="ECO:0000256" key="2">
    <source>
        <dbReference type="ARBA" id="ARBA00022759"/>
    </source>
</evidence>
<evidence type="ECO:0000259" key="8">
    <source>
        <dbReference type="PROSITE" id="PS51831"/>
    </source>
</evidence>
<dbReference type="Pfam" id="PF00013">
    <property type="entry name" value="KH_1"/>
    <property type="match status" value="1"/>
</dbReference>
<keyword evidence="2 5" id="KW-0255">Endonuclease</keyword>
<keyword evidence="10" id="KW-1185">Reference proteome</keyword>
<protein>
    <recommendedName>
        <fullName evidence="5 6">Ribonuclease Y</fullName>
        <shortName evidence="5">RNase Y</shortName>
        <ecNumber evidence="5 6">3.1.-.-</ecNumber>
    </recommendedName>
</protein>
<dbReference type="GO" id="GO:0016787">
    <property type="term" value="F:hydrolase activity"/>
    <property type="evidence" value="ECO:0007669"/>
    <property type="project" value="UniProtKB-KW"/>
</dbReference>
<dbReference type="GO" id="GO:0004521">
    <property type="term" value="F:RNA endonuclease activity"/>
    <property type="evidence" value="ECO:0007669"/>
    <property type="project" value="UniProtKB-UniRule"/>
</dbReference>
<dbReference type="SMART" id="SM00322">
    <property type="entry name" value="KH"/>
    <property type="match status" value="1"/>
</dbReference>
<dbReference type="SUPFAM" id="SSF54791">
    <property type="entry name" value="Eukaryotic type KH-domain (KH-domain type I)"/>
    <property type="match status" value="1"/>
</dbReference>
<organism evidence="9 10">
    <name type="scientific">Stieleria marina</name>
    <dbReference type="NCBI Taxonomy" id="1930275"/>
    <lineage>
        <taxon>Bacteria</taxon>
        <taxon>Pseudomonadati</taxon>
        <taxon>Planctomycetota</taxon>
        <taxon>Planctomycetia</taxon>
        <taxon>Pirellulales</taxon>
        <taxon>Pirellulaceae</taxon>
        <taxon>Stieleria</taxon>
    </lineage>
</organism>
<dbReference type="EMBL" id="CP036526">
    <property type="protein sequence ID" value="QDT11291.1"/>
    <property type="molecule type" value="Genomic_DNA"/>
</dbReference>
<keyword evidence="1 5" id="KW-0540">Nuclease</keyword>
<dbReference type="InterPro" id="IPR022711">
    <property type="entry name" value="RNase_Y_N"/>
</dbReference>
<feature type="transmembrane region" description="Helical" evidence="5">
    <location>
        <begin position="20"/>
        <end position="39"/>
    </location>
</feature>
<dbReference type="GO" id="GO:0006402">
    <property type="term" value="P:mRNA catabolic process"/>
    <property type="evidence" value="ECO:0007669"/>
    <property type="project" value="UniProtKB-UniRule"/>
</dbReference>
<dbReference type="CDD" id="cd00077">
    <property type="entry name" value="HDc"/>
    <property type="match status" value="1"/>
</dbReference>
<evidence type="ECO:0000256" key="3">
    <source>
        <dbReference type="ARBA" id="ARBA00022801"/>
    </source>
</evidence>
<evidence type="ECO:0000256" key="6">
    <source>
        <dbReference type="NCBIfam" id="TIGR03319"/>
    </source>
</evidence>
<dbReference type="PROSITE" id="PS51831">
    <property type="entry name" value="HD"/>
    <property type="match status" value="1"/>
</dbReference>
<keyword evidence="5" id="KW-1003">Cell membrane</keyword>
<sequence length="534" mass="59942">MSSLLMPPAIAGLLADSNLFLLYSLAGVLSGAVLMLGYSRWKHSVRKIRLQERADKVLDEANREGETLKAQLLIEAKEEVLRLKEEGEQEISRERRKVHQREEKLDRREEQLLQQEDGLRKQQRGMESSQSRLETQIKAAIEERRQLQTITQEQQDVLEKASGMSREQASAHLMEVLERDLEHERGSAVLKHKKQLADVVKAQSREMLLTAIQRYASHFTAETTTSSVDVPTDDMKGRIIGREGRNIRAFEKVTGIDLIIDDTPGVVIVSGFDPVRREIARQSLNKLIADGRIHPSKIEEVVEETTKEIDEFIMLKGREAADEVGVPGLTDRVVGLLGRLHFRTSYSQNVLRHSVEVAFISGMVAEMMGMDGDLARRCGLLHDIGKAADHELEGGHPKIGADILRRNGECPEVVHAAFGHHDEIVTEHPYTMVVATGDACSASRPGARRESLERYVKRMEELESIAKRFEGVRQAFAISAGRELRVIVNSGKTDDERAAAICHDIAKAFEKELTYPGEIKVTVVRESRFTETAK</sequence>
<evidence type="ECO:0000256" key="4">
    <source>
        <dbReference type="ARBA" id="ARBA00022884"/>
    </source>
</evidence>
<dbReference type="InterPro" id="IPR017705">
    <property type="entry name" value="Ribonuclease_Y"/>
</dbReference>
<name>A0A517NVZ1_9BACT</name>
<dbReference type="AlphaFoldDB" id="A0A517NVZ1"/>
<comment type="similarity">
    <text evidence="5">Belongs to the RNase Y family.</text>
</comment>
<dbReference type="SUPFAM" id="SSF109604">
    <property type="entry name" value="HD-domain/PDEase-like"/>
    <property type="match status" value="1"/>
</dbReference>
<dbReference type="PROSITE" id="PS50084">
    <property type="entry name" value="KH_TYPE_1"/>
    <property type="match status" value="1"/>
</dbReference>
<dbReference type="InterPro" id="IPR003607">
    <property type="entry name" value="HD/PDEase_dom"/>
</dbReference>
<keyword evidence="5" id="KW-0472">Membrane</keyword>
<keyword evidence="3 5" id="KW-0378">Hydrolase</keyword>
<evidence type="ECO:0000313" key="9">
    <source>
        <dbReference type="EMBL" id="QDT11291.1"/>
    </source>
</evidence>
<keyword evidence="5" id="KW-0812">Transmembrane</keyword>
<comment type="subcellular location">
    <subcellularLocation>
        <location evidence="5">Cell membrane</location>
        <topology evidence="5">Single-pass membrane protein</topology>
    </subcellularLocation>
</comment>
<dbReference type="NCBIfam" id="TIGR00277">
    <property type="entry name" value="HDIG"/>
    <property type="match status" value="1"/>
</dbReference>
<dbReference type="Pfam" id="PF01966">
    <property type="entry name" value="HD"/>
    <property type="match status" value="1"/>
</dbReference>
<dbReference type="PANTHER" id="PTHR12826:SF15">
    <property type="entry name" value="RIBONUCLEASE Y"/>
    <property type="match status" value="1"/>
</dbReference>
<dbReference type="SMART" id="SM00471">
    <property type="entry name" value="HDc"/>
    <property type="match status" value="1"/>
</dbReference>
<evidence type="ECO:0000313" key="10">
    <source>
        <dbReference type="Proteomes" id="UP000319817"/>
    </source>
</evidence>
<evidence type="ECO:0000256" key="1">
    <source>
        <dbReference type="ARBA" id="ARBA00022722"/>
    </source>
</evidence>
<keyword evidence="5" id="KW-1133">Transmembrane helix</keyword>
<dbReference type="CDD" id="cd22431">
    <property type="entry name" value="KH-I_RNaseY"/>
    <property type="match status" value="1"/>
</dbReference>
<dbReference type="InterPro" id="IPR004087">
    <property type="entry name" value="KH_dom"/>
</dbReference>
<evidence type="ECO:0000256" key="5">
    <source>
        <dbReference type="HAMAP-Rule" id="MF_00335"/>
    </source>
</evidence>